<reference evidence="13 14" key="1">
    <citation type="submission" date="2018-11" db="EMBL/GenBank/DDBJ databases">
        <title>Draft genome analysis of Rheinheimera mesophila isolated from an industrial waste site.</title>
        <authorList>
            <person name="Yu Q."/>
            <person name="Qi Y."/>
            <person name="Zhang H."/>
            <person name="Lu Y."/>
            <person name="Pu J."/>
        </authorList>
    </citation>
    <scope>NUCLEOTIDE SEQUENCE [LARGE SCALE GENOMIC DNA]</scope>
    <source>
        <strain evidence="13 14">IITR13</strain>
    </source>
</reference>
<dbReference type="Gene3D" id="3.60.20.40">
    <property type="match status" value="1"/>
</dbReference>
<evidence type="ECO:0000313" key="14">
    <source>
        <dbReference type="Proteomes" id="UP000276260"/>
    </source>
</evidence>
<evidence type="ECO:0000256" key="8">
    <source>
        <dbReference type="ARBA" id="ARBA00047417"/>
    </source>
</evidence>
<feature type="chain" id="PRO_5018084909" description="Glutathione hydrolase proenzyme" evidence="12">
    <location>
        <begin position="25"/>
        <end position="578"/>
    </location>
</feature>
<dbReference type="EMBL" id="RRCF01000005">
    <property type="protein sequence ID" value="RRJ18999.1"/>
    <property type="molecule type" value="Genomic_DNA"/>
</dbReference>
<keyword evidence="11" id="KW-0317">Glutathione biosynthesis</keyword>
<evidence type="ECO:0000256" key="4">
    <source>
        <dbReference type="ARBA" id="ARBA00022679"/>
    </source>
</evidence>
<accession>A0A3P3QEW6</accession>
<dbReference type="InterPro" id="IPR051792">
    <property type="entry name" value="GGT_bact"/>
</dbReference>
<organism evidence="13 14">
    <name type="scientific">Rheinheimera mesophila</name>
    <dbReference type="NCBI Taxonomy" id="1547515"/>
    <lineage>
        <taxon>Bacteria</taxon>
        <taxon>Pseudomonadati</taxon>
        <taxon>Pseudomonadota</taxon>
        <taxon>Gammaproteobacteria</taxon>
        <taxon>Chromatiales</taxon>
        <taxon>Chromatiaceae</taxon>
        <taxon>Rheinheimera</taxon>
    </lineage>
</organism>
<dbReference type="PANTHER" id="PTHR43199">
    <property type="entry name" value="GLUTATHIONE HYDROLASE"/>
    <property type="match status" value="1"/>
</dbReference>
<evidence type="ECO:0000256" key="6">
    <source>
        <dbReference type="ARBA" id="ARBA00023145"/>
    </source>
</evidence>
<feature type="binding site" evidence="10">
    <location>
        <position position="438"/>
    </location>
    <ligand>
        <name>L-glutamate</name>
        <dbReference type="ChEBI" id="CHEBI:29985"/>
    </ligand>
</feature>
<evidence type="ECO:0000256" key="2">
    <source>
        <dbReference type="ARBA" id="ARBA00001089"/>
    </source>
</evidence>
<comment type="PTM">
    <text evidence="11">Cleaved by autocatalysis into a large and a small subunit.</text>
</comment>
<dbReference type="AlphaFoldDB" id="A0A3P3QEW6"/>
<comment type="similarity">
    <text evidence="3 11">Belongs to the gamma-glutamyltransferase family.</text>
</comment>
<evidence type="ECO:0000313" key="13">
    <source>
        <dbReference type="EMBL" id="RRJ18999.1"/>
    </source>
</evidence>
<dbReference type="PANTHER" id="PTHR43199:SF1">
    <property type="entry name" value="GLUTATHIONE HYDROLASE PROENZYME"/>
    <property type="match status" value="1"/>
</dbReference>
<evidence type="ECO:0000256" key="1">
    <source>
        <dbReference type="ARBA" id="ARBA00001049"/>
    </source>
</evidence>
<dbReference type="GO" id="GO:0036374">
    <property type="term" value="F:glutathione hydrolase activity"/>
    <property type="evidence" value="ECO:0007669"/>
    <property type="project" value="UniProtKB-UniRule"/>
</dbReference>
<keyword evidence="7 11" id="KW-0012">Acyltransferase</keyword>
<dbReference type="UniPathway" id="UPA00204"/>
<feature type="binding site" evidence="10">
    <location>
        <position position="112"/>
    </location>
    <ligand>
        <name>L-glutamate</name>
        <dbReference type="ChEBI" id="CHEBI:29985"/>
    </ligand>
</feature>
<comment type="catalytic activity">
    <reaction evidence="2 11">
        <text>glutathione + H2O = L-cysteinylglycine + L-glutamate</text>
        <dbReference type="Rhea" id="RHEA:28807"/>
        <dbReference type="ChEBI" id="CHEBI:15377"/>
        <dbReference type="ChEBI" id="CHEBI:29985"/>
        <dbReference type="ChEBI" id="CHEBI:57925"/>
        <dbReference type="ChEBI" id="CHEBI:61694"/>
        <dbReference type="EC" id="3.4.19.13"/>
    </reaction>
</comment>
<comment type="pathway">
    <text evidence="11">Sulfur metabolism; glutathione metabolism.</text>
</comment>
<evidence type="ECO:0000256" key="7">
    <source>
        <dbReference type="ARBA" id="ARBA00023315"/>
    </source>
</evidence>
<comment type="caution">
    <text evidence="13">The sequence shown here is derived from an EMBL/GenBank/DDBJ whole genome shotgun (WGS) entry which is preliminary data.</text>
</comment>
<comment type="catalytic activity">
    <reaction evidence="1 11">
        <text>an S-substituted glutathione + H2O = an S-substituted L-cysteinylglycine + L-glutamate</text>
        <dbReference type="Rhea" id="RHEA:59468"/>
        <dbReference type="ChEBI" id="CHEBI:15377"/>
        <dbReference type="ChEBI" id="CHEBI:29985"/>
        <dbReference type="ChEBI" id="CHEBI:90779"/>
        <dbReference type="ChEBI" id="CHEBI:143103"/>
        <dbReference type="EC" id="3.4.19.13"/>
    </reaction>
</comment>
<evidence type="ECO:0000256" key="5">
    <source>
        <dbReference type="ARBA" id="ARBA00022801"/>
    </source>
</evidence>
<dbReference type="Pfam" id="PF01019">
    <property type="entry name" value="G_glu_transpept"/>
    <property type="match status" value="1"/>
</dbReference>
<dbReference type="InterPro" id="IPR043138">
    <property type="entry name" value="GGT_lsub"/>
</dbReference>
<dbReference type="InterPro" id="IPR000101">
    <property type="entry name" value="GGT_peptidase"/>
</dbReference>
<dbReference type="OrthoDB" id="5297205at2"/>
<dbReference type="NCBIfam" id="TIGR00066">
    <property type="entry name" value="g_glut_trans"/>
    <property type="match status" value="1"/>
</dbReference>
<feature type="binding site" evidence="10">
    <location>
        <begin position="462"/>
        <end position="463"/>
    </location>
    <ligand>
        <name>L-glutamate</name>
        <dbReference type="ChEBI" id="CHEBI:29985"/>
    </ligand>
</feature>
<feature type="binding site" evidence="10">
    <location>
        <position position="485"/>
    </location>
    <ligand>
        <name>L-glutamate</name>
        <dbReference type="ChEBI" id="CHEBI:29985"/>
    </ligand>
</feature>
<dbReference type="SUPFAM" id="SSF56235">
    <property type="entry name" value="N-terminal nucleophile aminohydrolases (Ntn hydrolases)"/>
    <property type="match status" value="1"/>
</dbReference>
<evidence type="ECO:0000256" key="3">
    <source>
        <dbReference type="ARBA" id="ARBA00009381"/>
    </source>
</evidence>
<feature type="active site" description="Nucleophile" evidence="9">
    <location>
        <position position="398"/>
    </location>
</feature>
<dbReference type="InterPro" id="IPR043137">
    <property type="entry name" value="GGT_ssub_C"/>
</dbReference>
<dbReference type="Proteomes" id="UP000276260">
    <property type="component" value="Unassembled WGS sequence"/>
</dbReference>
<dbReference type="GO" id="GO:0006750">
    <property type="term" value="P:glutathione biosynthetic process"/>
    <property type="evidence" value="ECO:0007669"/>
    <property type="project" value="UniProtKB-KW"/>
</dbReference>
<keyword evidence="12" id="KW-0732">Signal</keyword>
<evidence type="ECO:0000256" key="11">
    <source>
        <dbReference type="RuleBase" id="RU368036"/>
    </source>
</evidence>
<keyword evidence="14" id="KW-1185">Reference proteome</keyword>
<keyword evidence="6 11" id="KW-0865">Zymogen</keyword>
<feature type="signal peptide" evidence="12">
    <location>
        <begin position="1"/>
        <end position="24"/>
    </location>
</feature>
<keyword evidence="4 11" id="KW-0808">Transferase</keyword>
<dbReference type="InterPro" id="IPR029055">
    <property type="entry name" value="Ntn_hydrolases_N"/>
</dbReference>
<sequence length="578" mass="61507">MRITKPQFWALAAGLLLSSSALFAAITDPEATTAIEQKQLVTAKHYMVSGANPLAAKAGEQILAKGGSAVDAAIAMQLVLGLVEPQSSGIGGGLFLLHWDKQKARLTSLDGRETAPAAASPDLFVEHGKLMSWREAFVGGKSVGVPGVIKALELAHQQHGVLPWAELFAPAIRLAEQGFVVSPRLAGLLKANWNPGLDKFSSSAAYFKTEGQWLPAGFIRKNPDYAALLKNIAKQGSQAFYQGDNAKALVSAVRQAALNAGQLSLDDLSSYQPKQRDPVCIPYREFKICSMAPPSSGGLAVLQMMGMLSHQPLSKLKANSVEAVHLISQAAKLAFADRERFAADPDFVKVPVEGLLAADYLKQRAALLTAAEGPAAEPGEPQGAEPLSSGSAIEFANTSHLSVVDSKGNAVSMTTSIENAFGSGILVNGYLLNNQLTDFSLQAKVDGYWVANRVEAGKRPRSSMAPIMVFDQSGSLIYLTGSPGGSRIINYVAQNLVAVLDWQMDVQQAANLPRFSHRNDGLVLEQNTNLSKLVPALLELGYQPKLADLNSGIHAIKIHKDRLEGAADPRREGIAAGH</sequence>
<comment type="catalytic activity">
    <reaction evidence="8 11">
        <text>an N-terminal (5-L-glutamyl)-[peptide] + an alpha-amino acid = 5-L-glutamyl amino acid + an N-terminal L-alpha-aminoacyl-[peptide]</text>
        <dbReference type="Rhea" id="RHEA:23904"/>
        <dbReference type="Rhea" id="RHEA-COMP:9780"/>
        <dbReference type="Rhea" id="RHEA-COMP:9795"/>
        <dbReference type="ChEBI" id="CHEBI:77644"/>
        <dbReference type="ChEBI" id="CHEBI:78597"/>
        <dbReference type="ChEBI" id="CHEBI:78599"/>
        <dbReference type="ChEBI" id="CHEBI:78608"/>
        <dbReference type="EC" id="2.3.2.2"/>
    </reaction>
</comment>
<dbReference type="Gene3D" id="1.10.246.130">
    <property type="match status" value="1"/>
</dbReference>
<name>A0A3P3QEW6_9GAMM</name>
<evidence type="ECO:0000256" key="9">
    <source>
        <dbReference type="PIRSR" id="PIRSR600101-1"/>
    </source>
</evidence>
<proteinExistence type="inferred from homology"/>
<comment type="subunit">
    <text evidence="11">This enzyme consists of two polypeptide chains, which are synthesized in precursor form from a single polypeptide.</text>
</comment>
<dbReference type="PRINTS" id="PR01210">
    <property type="entry name" value="GGTRANSPTASE"/>
</dbReference>
<evidence type="ECO:0000256" key="10">
    <source>
        <dbReference type="PIRSR" id="PIRSR600101-2"/>
    </source>
</evidence>
<evidence type="ECO:0000256" key="12">
    <source>
        <dbReference type="SAM" id="SignalP"/>
    </source>
</evidence>
<dbReference type="EC" id="2.3.2.2" evidence="11"/>
<dbReference type="GO" id="GO:0006751">
    <property type="term" value="P:glutathione catabolic process"/>
    <property type="evidence" value="ECO:0007669"/>
    <property type="project" value="UniProtKB-UniRule"/>
</dbReference>
<gene>
    <name evidence="13" type="primary">ggt</name>
    <name evidence="13" type="ORF">EIK76_15755</name>
</gene>
<dbReference type="RefSeq" id="WP_052749269.1">
    <property type="nucleotide sequence ID" value="NZ_LAVS01000009.1"/>
</dbReference>
<keyword evidence="5 11" id="KW-0378">Hydrolase</keyword>
<protein>
    <recommendedName>
        <fullName evidence="11">Glutathione hydrolase proenzyme</fullName>
        <ecNumber evidence="11">2.3.2.2</ecNumber>
        <ecNumber evidence="11">3.4.19.13</ecNumber>
    </recommendedName>
    <component>
        <recommendedName>
            <fullName evidence="11">Glutathione hydrolase large chain</fullName>
        </recommendedName>
    </component>
    <component>
        <recommendedName>
            <fullName evidence="11">Glutathione hydrolase small chain</fullName>
        </recommendedName>
    </component>
</protein>
<dbReference type="GO" id="GO:0103068">
    <property type="term" value="F:leukotriene C4 gamma-glutamyl transferase activity"/>
    <property type="evidence" value="ECO:0007669"/>
    <property type="project" value="UniProtKB-EC"/>
</dbReference>
<dbReference type="EC" id="3.4.19.13" evidence="11"/>